<organism evidence="6 7">
    <name type="scientific">Vogesella amnigena</name>
    <dbReference type="NCBI Taxonomy" id="1507449"/>
    <lineage>
        <taxon>Bacteria</taxon>
        <taxon>Pseudomonadati</taxon>
        <taxon>Pseudomonadota</taxon>
        <taxon>Betaproteobacteria</taxon>
        <taxon>Neisseriales</taxon>
        <taxon>Chromobacteriaceae</taxon>
        <taxon>Vogesella</taxon>
    </lineage>
</organism>
<dbReference type="InterPro" id="IPR014340">
    <property type="entry name" value="LptA"/>
</dbReference>
<dbReference type="HAMAP" id="MF_01914">
    <property type="entry name" value="LPS_assembly_LptA"/>
    <property type="match status" value="1"/>
</dbReference>
<dbReference type="InterPro" id="IPR052037">
    <property type="entry name" value="LPS_export_LptA"/>
</dbReference>
<dbReference type="InterPro" id="IPR005653">
    <property type="entry name" value="OstA-like_N"/>
</dbReference>
<keyword evidence="2 4" id="KW-0732">Signal</keyword>
<accession>A0ABV7TVJ4</accession>
<feature type="signal peptide" evidence="4">
    <location>
        <begin position="1"/>
        <end position="22"/>
    </location>
</feature>
<feature type="domain" description="Organic solvent tolerance-like N-terminal" evidence="5">
    <location>
        <begin position="34"/>
        <end position="142"/>
    </location>
</feature>
<dbReference type="PANTHER" id="PTHR36504">
    <property type="entry name" value="LIPOPOLYSACCHARIDE EXPORT SYSTEM PROTEIN LPTA"/>
    <property type="match status" value="1"/>
</dbReference>
<keyword evidence="3 4" id="KW-0574">Periplasm</keyword>
<evidence type="ECO:0000313" key="6">
    <source>
        <dbReference type="EMBL" id="MFC3626794.1"/>
    </source>
</evidence>
<dbReference type="Proteomes" id="UP001595636">
    <property type="component" value="Unassembled WGS sequence"/>
</dbReference>
<sequence length="173" mass="18439" precursor="true">MCHNLKLALLLALSCVAANVHAEKADSGKPIELAADRGSLDQKQGINILEGNVVATQGTLSMRADKTIVTRDAQGNQTLQAFGSPATFRQKVDGKNEYIEGQASRVDYTSASNLVILTGKARVKRGQDLVTGEQITYNTVSEVYQVMGSTPSASGTPKGRVTVILQPKPQDKP</sequence>
<protein>
    <recommendedName>
        <fullName evidence="4">Lipopolysaccharide export system protein LptA</fullName>
    </recommendedName>
</protein>
<name>A0ABV7TVJ4_9NEIS</name>
<comment type="subunit">
    <text evidence="4">Component of the lipopolysaccharide transport and assembly complex.</text>
</comment>
<keyword evidence="7" id="KW-1185">Reference proteome</keyword>
<dbReference type="PANTHER" id="PTHR36504:SF1">
    <property type="entry name" value="LIPOPOLYSACCHARIDE EXPORT SYSTEM PROTEIN LPTA"/>
    <property type="match status" value="1"/>
</dbReference>
<gene>
    <name evidence="4 6" type="primary">lptA</name>
    <name evidence="6" type="ORF">ACFOKJ_11740</name>
</gene>
<evidence type="ECO:0000256" key="2">
    <source>
        <dbReference type="ARBA" id="ARBA00022729"/>
    </source>
</evidence>
<evidence type="ECO:0000256" key="1">
    <source>
        <dbReference type="ARBA" id="ARBA00022448"/>
    </source>
</evidence>
<comment type="caution">
    <text evidence="6">The sequence shown here is derived from an EMBL/GenBank/DDBJ whole genome shotgun (WGS) entry which is preliminary data.</text>
</comment>
<evidence type="ECO:0000259" key="5">
    <source>
        <dbReference type="Pfam" id="PF03968"/>
    </source>
</evidence>
<dbReference type="EMBL" id="JBHRYH010000023">
    <property type="protein sequence ID" value="MFC3626794.1"/>
    <property type="molecule type" value="Genomic_DNA"/>
</dbReference>
<dbReference type="Pfam" id="PF03968">
    <property type="entry name" value="LptD_N"/>
    <property type="match status" value="1"/>
</dbReference>
<feature type="chain" id="PRO_5044912591" description="Lipopolysaccharide export system protein LptA" evidence="4">
    <location>
        <begin position="23"/>
        <end position="173"/>
    </location>
</feature>
<keyword evidence="1 4" id="KW-0813">Transport</keyword>
<reference evidence="7" key="1">
    <citation type="journal article" date="2019" name="Int. J. Syst. Evol. Microbiol.">
        <title>The Global Catalogue of Microorganisms (GCM) 10K type strain sequencing project: providing services to taxonomists for standard genome sequencing and annotation.</title>
        <authorList>
            <consortium name="The Broad Institute Genomics Platform"/>
            <consortium name="The Broad Institute Genome Sequencing Center for Infectious Disease"/>
            <person name="Wu L."/>
            <person name="Ma J."/>
        </authorList>
    </citation>
    <scope>NUCLEOTIDE SEQUENCE [LARGE SCALE GENOMIC DNA]</scope>
    <source>
        <strain evidence="7">KCTC 42195</strain>
    </source>
</reference>
<comment type="similarity">
    <text evidence="4">Belongs to the LptA family.</text>
</comment>
<comment type="subcellular location">
    <subcellularLocation>
        <location evidence="4">Periplasm</location>
    </subcellularLocation>
</comment>
<dbReference type="Gene3D" id="2.60.450.10">
    <property type="entry name" value="Lipopolysaccharide (LPS) transport protein A like domain"/>
    <property type="match status" value="1"/>
</dbReference>
<dbReference type="NCBIfam" id="TIGR03002">
    <property type="entry name" value="outer_YhbN_LptA"/>
    <property type="match status" value="1"/>
</dbReference>
<evidence type="ECO:0000313" key="7">
    <source>
        <dbReference type="Proteomes" id="UP001595636"/>
    </source>
</evidence>
<evidence type="ECO:0000256" key="4">
    <source>
        <dbReference type="HAMAP-Rule" id="MF_01914"/>
    </source>
</evidence>
<proteinExistence type="inferred from homology"/>
<evidence type="ECO:0000256" key="3">
    <source>
        <dbReference type="ARBA" id="ARBA00022764"/>
    </source>
</evidence>
<dbReference type="RefSeq" id="WP_390279788.1">
    <property type="nucleotide sequence ID" value="NZ_JBHRYH010000023.1"/>
</dbReference>
<comment type="function">
    <text evidence="4">Involved in the assembly of lipopolysaccharide (LPS). Required for the translocation of LPS from the inner membrane to the outer membrane.</text>
</comment>